<dbReference type="CDD" id="cd00158">
    <property type="entry name" value="RHOD"/>
    <property type="match status" value="1"/>
</dbReference>
<dbReference type="InterPro" id="IPR001763">
    <property type="entry name" value="Rhodanese-like_dom"/>
</dbReference>
<evidence type="ECO:0000259" key="1">
    <source>
        <dbReference type="PROSITE" id="PS50206"/>
    </source>
</evidence>
<reference evidence="2" key="1">
    <citation type="submission" date="2020-08" db="EMBL/GenBank/DDBJ databases">
        <title>Genome public.</title>
        <authorList>
            <person name="Liu C."/>
            <person name="Sun Q."/>
        </authorList>
    </citation>
    <scope>NUCLEOTIDE SEQUENCE</scope>
    <source>
        <strain evidence="2">BX1005</strain>
    </source>
</reference>
<dbReference type="InterPro" id="IPR036873">
    <property type="entry name" value="Rhodanese-like_dom_sf"/>
</dbReference>
<evidence type="ECO:0000313" key="3">
    <source>
        <dbReference type="Proteomes" id="UP000606720"/>
    </source>
</evidence>
<dbReference type="Gene3D" id="3.40.250.10">
    <property type="entry name" value="Rhodanese-like domain"/>
    <property type="match status" value="1"/>
</dbReference>
<gene>
    <name evidence="2" type="ORF">H8S17_10635</name>
</gene>
<dbReference type="PANTHER" id="PTHR43031">
    <property type="entry name" value="FAD-DEPENDENT OXIDOREDUCTASE"/>
    <property type="match status" value="1"/>
</dbReference>
<dbReference type="AlphaFoldDB" id="A0A923RTG3"/>
<proteinExistence type="predicted"/>
<feature type="domain" description="Rhodanese" evidence="1">
    <location>
        <begin position="12"/>
        <end position="99"/>
    </location>
</feature>
<dbReference type="Pfam" id="PF00581">
    <property type="entry name" value="Rhodanese"/>
    <property type="match status" value="1"/>
</dbReference>
<dbReference type="SUPFAM" id="SSF52821">
    <property type="entry name" value="Rhodanese/Cell cycle control phosphatase"/>
    <property type="match status" value="1"/>
</dbReference>
<dbReference type="Proteomes" id="UP000606720">
    <property type="component" value="Unassembled WGS sequence"/>
</dbReference>
<dbReference type="PANTHER" id="PTHR43031:SF1">
    <property type="entry name" value="PYRIDINE NUCLEOTIDE-DISULPHIDE OXIDOREDUCTASE"/>
    <property type="match status" value="1"/>
</dbReference>
<evidence type="ECO:0000313" key="2">
    <source>
        <dbReference type="EMBL" id="MBC5714653.1"/>
    </source>
</evidence>
<comment type="caution">
    <text evidence="2">The sequence shown here is derived from an EMBL/GenBank/DDBJ whole genome shotgun (WGS) entry which is preliminary data.</text>
</comment>
<sequence length="105" mass="12356">MIAVEELEEIRSSERAWLIDLRDEDNYRKGHIKNARNCPLAYIDIWRRELPDRVSIILYCEHGNQSLLAARKLRGRKGAIYTITGGYQAFLKMDEKEIDTDVFNR</sequence>
<keyword evidence="3" id="KW-1185">Reference proteome</keyword>
<accession>A0A923RTG3</accession>
<dbReference type="EMBL" id="JACOPH010000009">
    <property type="protein sequence ID" value="MBC5714653.1"/>
    <property type="molecule type" value="Genomic_DNA"/>
</dbReference>
<dbReference type="PROSITE" id="PS50206">
    <property type="entry name" value="RHODANESE_3"/>
    <property type="match status" value="1"/>
</dbReference>
<dbReference type="SMART" id="SM00450">
    <property type="entry name" value="RHOD"/>
    <property type="match status" value="1"/>
</dbReference>
<protein>
    <submittedName>
        <fullName evidence="2">Rhodanese-like domain-containing protein</fullName>
    </submittedName>
</protein>
<dbReference type="InterPro" id="IPR050229">
    <property type="entry name" value="GlpE_sulfurtransferase"/>
</dbReference>
<organism evidence="2 3">
    <name type="scientific">Roseburia zhanii</name>
    <dbReference type="NCBI Taxonomy" id="2763064"/>
    <lineage>
        <taxon>Bacteria</taxon>
        <taxon>Bacillati</taxon>
        <taxon>Bacillota</taxon>
        <taxon>Clostridia</taxon>
        <taxon>Lachnospirales</taxon>
        <taxon>Lachnospiraceae</taxon>
        <taxon>Roseburia</taxon>
    </lineage>
</organism>
<name>A0A923RTG3_9FIRM</name>